<dbReference type="NCBIfam" id="TIGR04085">
    <property type="entry name" value="rSAM_more_4Fe4S"/>
    <property type="match status" value="1"/>
</dbReference>
<gene>
    <name evidence="9" type="ORF">BJP51_30830</name>
</gene>
<dbReference type="InterPro" id="IPR023885">
    <property type="entry name" value="4Fe4S-binding_SPASM_dom"/>
</dbReference>
<sequence length="514" mass="59489">MDLYKDNFENFSELFNYIQEYKKEKPAQTALSIGKIFSEHNFYYFYDSGTSKVVMLDNDIAQLFELLISSNKSLDELNQYIYAHNVNVHELMTSINEEDLFKGFKIKHLYNDISLEYIKNEMNTGTTQLILELTGKCNMRCRYCIYHDGYPHNRAFTSKRMSSDTALKSIDYMKLYGDQQEVSITFYGGEPLLEFELLKEVIEYSKVALAGRTIQFSFTTNLSVLTPKMAEYFSTVDNLSILCSIDGPKEIHDMYRVYKNGSGSFDDVFKKFKLLNSVARKNGKEMHISANAVYMPPFSEEKVSQIDDFFTNLDFTHEDFRYQLGYAGPGTVPEELLKSSDYNDQSLRQWQDKQISITSNLEEIKEQTIFNSLDRIHKRSVTKRATNFVPMNGCCVVGSRRLFVSADGDFLACERIGNSPSIGNINQGIIEEKIYKKYVYEFSEVWENICSDCWAAKLCSSCYVDRMDSSGVREPDLAECEYYRSTTERSLRNYHNLLRTSPEQLAIFNEDVLL</sequence>
<evidence type="ECO:0000256" key="4">
    <source>
        <dbReference type="ARBA" id="ARBA00022723"/>
    </source>
</evidence>
<dbReference type="InterPro" id="IPR007197">
    <property type="entry name" value="rSAM"/>
</dbReference>
<dbReference type="InterPro" id="IPR000385">
    <property type="entry name" value="MoaA_NifB_PqqE_Fe-S-bd_CS"/>
</dbReference>
<dbReference type="SUPFAM" id="SSF102114">
    <property type="entry name" value="Radical SAM enzymes"/>
    <property type="match status" value="1"/>
</dbReference>
<keyword evidence="3" id="KW-0949">S-adenosyl-L-methionine</keyword>
<organism evidence="9 10">
    <name type="scientific">Paenibacillus odorifer</name>
    <dbReference type="NCBI Taxonomy" id="189426"/>
    <lineage>
        <taxon>Bacteria</taxon>
        <taxon>Bacillati</taxon>
        <taxon>Bacillota</taxon>
        <taxon>Bacilli</taxon>
        <taxon>Bacillales</taxon>
        <taxon>Paenibacillaceae</taxon>
        <taxon>Paenibacillus</taxon>
    </lineage>
</organism>
<evidence type="ECO:0000256" key="1">
    <source>
        <dbReference type="ARBA" id="ARBA00001966"/>
    </source>
</evidence>
<dbReference type="Gene3D" id="3.20.20.70">
    <property type="entry name" value="Aldolase class I"/>
    <property type="match status" value="1"/>
</dbReference>
<comment type="cofactor">
    <cofactor evidence="1">
        <name>[4Fe-4S] cluster</name>
        <dbReference type="ChEBI" id="CHEBI:49883"/>
    </cofactor>
</comment>
<evidence type="ECO:0000256" key="7">
    <source>
        <dbReference type="ARBA" id="ARBA00023601"/>
    </source>
</evidence>
<keyword evidence="6" id="KW-0411">Iron-sulfur</keyword>
<evidence type="ECO:0000259" key="8">
    <source>
        <dbReference type="PROSITE" id="PS51918"/>
    </source>
</evidence>
<evidence type="ECO:0000256" key="3">
    <source>
        <dbReference type="ARBA" id="ARBA00022691"/>
    </source>
</evidence>
<reference evidence="9 10" key="1">
    <citation type="submission" date="2016-10" db="EMBL/GenBank/DDBJ databases">
        <title>Paenibacillus species isolates.</title>
        <authorList>
            <person name="Beno S.M."/>
        </authorList>
    </citation>
    <scope>NUCLEOTIDE SEQUENCE [LARGE SCALE GENOMIC DNA]</scope>
    <source>
        <strain evidence="9 10">FSL H7-0604</strain>
    </source>
</reference>
<dbReference type="PROSITE" id="PS01305">
    <property type="entry name" value="MOAA_NIFB_PQQE"/>
    <property type="match status" value="1"/>
</dbReference>
<dbReference type="SMART" id="SM00729">
    <property type="entry name" value="Elp3"/>
    <property type="match status" value="1"/>
</dbReference>
<dbReference type="PANTHER" id="PTHR43273:SF3">
    <property type="entry name" value="ANAEROBIC SULFATASE-MATURATING ENZYME HOMOLOG ASLB-RELATED"/>
    <property type="match status" value="1"/>
</dbReference>
<dbReference type="GO" id="GO:0046872">
    <property type="term" value="F:metal ion binding"/>
    <property type="evidence" value="ECO:0007669"/>
    <property type="project" value="UniProtKB-KW"/>
</dbReference>
<comment type="caution">
    <text evidence="9">The sequence shown here is derived from an EMBL/GenBank/DDBJ whole genome shotgun (WGS) entry which is preliminary data.</text>
</comment>
<dbReference type="EMBL" id="MKQP01000060">
    <property type="protein sequence ID" value="OMD23008.1"/>
    <property type="molecule type" value="Genomic_DNA"/>
</dbReference>
<evidence type="ECO:0000256" key="2">
    <source>
        <dbReference type="ARBA" id="ARBA00022485"/>
    </source>
</evidence>
<feature type="domain" description="Radical SAM core" evidence="8">
    <location>
        <begin position="123"/>
        <end position="360"/>
    </location>
</feature>
<dbReference type="RefSeq" id="WP_036687466.1">
    <property type="nucleotide sequence ID" value="NZ_MKQP01000060.1"/>
</dbReference>
<keyword evidence="4" id="KW-0479">Metal-binding</keyword>
<comment type="similarity">
    <text evidence="7">Belongs to the radical SAM superfamily. Anaerobic sulfatase-maturating enzyme family.</text>
</comment>
<dbReference type="InterPro" id="IPR013785">
    <property type="entry name" value="Aldolase_TIM"/>
</dbReference>
<protein>
    <recommendedName>
        <fullName evidence="8">Radical SAM core domain-containing protein</fullName>
    </recommendedName>
</protein>
<dbReference type="SFLD" id="SFLDG01386">
    <property type="entry name" value="main_SPASM_domain-containing"/>
    <property type="match status" value="1"/>
</dbReference>
<dbReference type="InterPro" id="IPR058240">
    <property type="entry name" value="rSAM_sf"/>
</dbReference>
<dbReference type="InterPro" id="IPR006638">
    <property type="entry name" value="Elp3/MiaA/NifB-like_rSAM"/>
</dbReference>
<evidence type="ECO:0000313" key="9">
    <source>
        <dbReference type="EMBL" id="OMD23008.1"/>
    </source>
</evidence>
<dbReference type="InterPro" id="IPR023867">
    <property type="entry name" value="Sulphatase_maturase_rSAM"/>
</dbReference>
<keyword evidence="5" id="KW-0408">Iron</keyword>
<dbReference type="GO" id="GO:0051539">
    <property type="term" value="F:4 iron, 4 sulfur cluster binding"/>
    <property type="evidence" value="ECO:0007669"/>
    <property type="project" value="UniProtKB-KW"/>
</dbReference>
<dbReference type="GO" id="GO:0016491">
    <property type="term" value="F:oxidoreductase activity"/>
    <property type="evidence" value="ECO:0007669"/>
    <property type="project" value="InterPro"/>
</dbReference>
<dbReference type="PROSITE" id="PS51918">
    <property type="entry name" value="RADICAL_SAM"/>
    <property type="match status" value="1"/>
</dbReference>
<dbReference type="AlphaFoldDB" id="A0A1R0WWF7"/>
<name>A0A1R0WWF7_9BACL</name>
<dbReference type="SFLD" id="SFLDG01067">
    <property type="entry name" value="SPASM/twitch_domain_containing"/>
    <property type="match status" value="1"/>
</dbReference>
<accession>A0A1R0WWF7</accession>
<dbReference type="SFLD" id="SFLDS00029">
    <property type="entry name" value="Radical_SAM"/>
    <property type="match status" value="1"/>
</dbReference>
<proteinExistence type="inferred from homology"/>
<dbReference type="CDD" id="cd01335">
    <property type="entry name" value="Radical_SAM"/>
    <property type="match status" value="1"/>
</dbReference>
<evidence type="ECO:0000313" key="10">
    <source>
        <dbReference type="Proteomes" id="UP000187465"/>
    </source>
</evidence>
<dbReference type="Pfam" id="PF04055">
    <property type="entry name" value="Radical_SAM"/>
    <property type="match status" value="1"/>
</dbReference>
<dbReference type="Proteomes" id="UP000187465">
    <property type="component" value="Unassembled WGS sequence"/>
</dbReference>
<dbReference type="GO" id="GO:0032324">
    <property type="term" value="P:molybdopterin cofactor biosynthetic process"/>
    <property type="evidence" value="ECO:0007669"/>
    <property type="project" value="UniProtKB-ARBA"/>
</dbReference>
<evidence type="ECO:0000256" key="6">
    <source>
        <dbReference type="ARBA" id="ARBA00023014"/>
    </source>
</evidence>
<dbReference type="SFLD" id="SFLDG01384">
    <property type="entry name" value="thioether_bond_formation_requi"/>
    <property type="match status" value="1"/>
</dbReference>
<keyword evidence="2" id="KW-0004">4Fe-4S</keyword>
<dbReference type="PANTHER" id="PTHR43273">
    <property type="entry name" value="ANAEROBIC SULFATASE-MATURATING ENZYME HOMOLOG ASLB-RELATED"/>
    <property type="match status" value="1"/>
</dbReference>
<evidence type="ECO:0000256" key="5">
    <source>
        <dbReference type="ARBA" id="ARBA00023004"/>
    </source>
</evidence>